<dbReference type="InterPro" id="IPR050330">
    <property type="entry name" value="Bact_OuterMem_StrucFunc"/>
</dbReference>
<dbReference type="RefSeq" id="WP_216456109.1">
    <property type="nucleotide sequence ID" value="NZ_JAHLQL010000001.1"/>
</dbReference>
<keyword evidence="4" id="KW-1133">Transmembrane helix</keyword>
<accession>A0ABS6EY61</accession>
<dbReference type="CDD" id="cd07185">
    <property type="entry name" value="OmpA_C-like"/>
    <property type="match status" value="1"/>
</dbReference>
<evidence type="ECO:0000256" key="2">
    <source>
        <dbReference type="ARBA" id="ARBA00023136"/>
    </source>
</evidence>
<evidence type="ECO:0000259" key="5">
    <source>
        <dbReference type="PROSITE" id="PS51123"/>
    </source>
</evidence>
<proteinExistence type="predicted"/>
<dbReference type="Pfam" id="PF13677">
    <property type="entry name" value="MotB_plug"/>
    <property type="match status" value="1"/>
</dbReference>
<comment type="subcellular location">
    <subcellularLocation>
        <location evidence="1">Membrane</location>
    </subcellularLocation>
</comment>
<dbReference type="PROSITE" id="PS51123">
    <property type="entry name" value="OMPA_2"/>
    <property type="match status" value="1"/>
</dbReference>
<reference evidence="6 7" key="1">
    <citation type="submission" date="2021-06" db="EMBL/GenBank/DDBJ databases">
        <authorList>
            <person name="Sun Q."/>
            <person name="Li D."/>
        </authorList>
    </citation>
    <scope>NUCLEOTIDE SEQUENCE [LARGE SCALE GENOMIC DNA]</scope>
    <source>
        <strain evidence="6 7">MSJ-4</strain>
    </source>
</reference>
<evidence type="ECO:0000256" key="4">
    <source>
        <dbReference type="SAM" id="Phobius"/>
    </source>
</evidence>
<evidence type="ECO:0000313" key="7">
    <source>
        <dbReference type="Proteomes" id="UP000736583"/>
    </source>
</evidence>
<feature type="domain" description="OmpA-like" evidence="5">
    <location>
        <begin position="120"/>
        <end position="241"/>
    </location>
</feature>
<protein>
    <submittedName>
        <fullName evidence="6">OmpA family protein</fullName>
    </submittedName>
</protein>
<evidence type="ECO:0000313" key="6">
    <source>
        <dbReference type="EMBL" id="MBU5591070.1"/>
    </source>
</evidence>
<dbReference type="PANTHER" id="PTHR30329:SF21">
    <property type="entry name" value="LIPOPROTEIN YIAD-RELATED"/>
    <property type="match status" value="1"/>
</dbReference>
<dbReference type="PANTHER" id="PTHR30329">
    <property type="entry name" value="STATOR ELEMENT OF FLAGELLAR MOTOR COMPLEX"/>
    <property type="match status" value="1"/>
</dbReference>
<keyword evidence="7" id="KW-1185">Reference proteome</keyword>
<gene>
    <name evidence="6" type="ORF">KQI89_04780</name>
</gene>
<keyword evidence="2 3" id="KW-0472">Membrane</keyword>
<organism evidence="6 7">
    <name type="scientific">Clostridium simiarum</name>
    <dbReference type="NCBI Taxonomy" id="2841506"/>
    <lineage>
        <taxon>Bacteria</taxon>
        <taxon>Bacillati</taxon>
        <taxon>Bacillota</taxon>
        <taxon>Clostridia</taxon>
        <taxon>Eubacteriales</taxon>
        <taxon>Clostridiaceae</taxon>
        <taxon>Clostridium</taxon>
    </lineage>
</organism>
<feature type="transmembrane region" description="Helical" evidence="4">
    <location>
        <begin position="20"/>
        <end position="39"/>
    </location>
</feature>
<dbReference type="InterPro" id="IPR006665">
    <property type="entry name" value="OmpA-like"/>
</dbReference>
<dbReference type="InterPro" id="IPR025713">
    <property type="entry name" value="MotB-like_N_dom"/>
</dbReference>
<evidence type="ECO:0000256" key="1">
    <source>
        <dbReference type="ARBA" id="ARBA00004370"/>
    </source>
</evidence>
<dbReference type="Proteomes" id="UP000736583">
    <property type="component" value="Unassembled WGS sequence"/>
</dbReference>
<dbReference type="Pfam" id="PF00691">
    <property type="entry name" value="OmpA"/>
    <property type="match status" value="1"/>
</dbReference>
<sequence length="248" mass="27980">MARKKDGPKAEELRGDEWIATYSDTITLLLTFFILLYSFSSVDQQKLKQISTALQSVLNGNGGVTILEFNTTSGNAPIVGESTEQEINENLPNEENMYNKVKEFIDENNLSSTVQITQDERGIIIQLRDNILFESAKADIREDSKAILDKINSLINTFPNAIIVEGHTDNLPINTFKFESNWELSTTRAVNVVRYFVETKGQNPARFSAAGYGEYQPMAPNDSNENRAKNRRVNILIVATEKEKKHNE</sequence>
<comment type="caution">
    <text evidence="6">The sequence shown here is derived from an EMBL/GenBank/DDBJ whole genome shotgun (WGS) entry which is preliminary data.</text>
</comment>
<name>A0ABS6EY61_9CLOT</name>
<dbReference type="EMBL" id="JAHLQL010000001">
    <property type="protein sequence ID" value="MBU5591070.1"/>
    <property type="molecule type" value="Genomic_DNA"/>
</dbReference>
<evidence type="ECO:0000256" key="3">
    <source>
        <dbReference type="PROSITE-ProRule" id="PRU00473"/>
    </source>
</evidence>
<keyword evidence="4" id="KW-0812">Transmembrane</keyword>